<feature type="transmembrane region" description="Helical" evidence="7">
    <location>
        <begin position="271"/>
        <end position="289"/>
    </location>
</feature>
<organism evidence="9 10">
    <name type="scientific">Deinobacterium chartae</name>
    <dbReference type="NCBI Taxonomy" id="521158"/>
    <lineage>
        <taxon>Bacteria</taxon>
        <taxon>Thermotogati</taxon>
        <taxon>Deinococcota</taxon>
        <taxon>Deinococci</taxon>
        <taxon>Deinococcales</taxon>
        <taxon>Deinococcaceae</taxon>
        <taxon>Deinobacterium</taxon>
    </lineage>
</organism>
<feature type="transmembrane region" description="Helical" evidence="7">
    <location>
        <begin position="328"/>
        <end position="352"/>
    </location>
</feature>
<name>A0A841HZE4_9DEIO</name>
<comment type="subcellular location">
    <subcellularLocation>
        <location evidence="1">Cell membrane</location>
        <topology evidence="1">Multi-pass membrane protein</topology>
    </subcellularLocation>
</comment>
<dbReference type="InterPro" id="IPR050189">
    <property type="entry name" value="MFS_Efflux_Transporters"/>
</dbReference>
<feature type="transmembrane region" description="Helical" evidence="7">
    <location>
        <begin position="295"/>
        <end position="316"/>
    </location>
</feature>
<dbReference type="InterPro" id="IPR011701">
    <property type="entry name" value="MFS"/>
</dbReference>
<dbReference type="PANTHER" id="PTHR43124">
    <property type="entry name" value="PURINE EFFLUX PUMP PBUE"/>
    <property type="match status" value="1"/>
</dbReference>
<protein>
    <submittedName>
        <fullName evidence="9">MFS family permease</fullName>
    </submittedName>
</protein>
<dbReference type="CDD" id="cd17473">
    <property type="entry name" value="MFS_arabinose_efflux_permease_like"/>
    <property type="match status" value="1"/>
</dbReference>
<evidence type="ECO:0000256" key="3">
    <source>
        <dbReference type="ARBA" id="ARBA00022475"/>
    </source>
</evidence>
<feature type="transmembrane region" description="Helical" evidence="7">
    <location>
        <begin position="140"/>
        <end position="159"/>
    </location>
</feature>
<feature type="domain" description="Major facilitator superfamily (MFS) profile" evidence="8">
    <location>
        <begin position="7"/>
        <end position="381"/>
    </location>
</feature>
<dbReference type="InterPro" id="IPR036259">
    <property type="entry name" value="MFS_trans_sf"/>
</dbReference>
<dbReference type="RefSeq" id="WP_183987497.1">
    <property type="nucleotide sequence ID" value="NZ_JACHHG010000007.1"/>
</dbReference>
<feature type="transmembrane region" description="Helical" evidence="7">
    <location>
        <begin position="105"/>
        <end position="128"/>
    </location>
</feature>
<feature type="transmembrane region" description="Helical" evidence="7">
    <location>
        <begin position="75"/>
        <end position="93"/>
    </location>
</feature>
<keyword evidence="10" id="KW-1185">Reference proteome</keyword>
<dbReference type="InterPro" id="IPR020846">
    <property type="entry name" value="MFS_dom"/>
</dbReference>
<evidence type="ECO:0000256" key="2">
    <source>
        <dbReference type="ARBA" id="ARBA00007520"/>
    </source>
</evidence>
<evidence type="ECO:0000259" key="8">
    <source>
        <dbReference type="PROSITE" id="PS50850"/>
    </source>
</evidence>
<dbReference type="Proteomes" id="UP000569951">
    <property type="component" value="Unassembled WGS sequence"/>
</dbReference>
<evidence type="ECO:0000256" key="5">
    <source>
        <dbReference type="ARBA" id="ARBA00022989"/>
    </source>
</evidence>
<comment type="caution">
    <text evidence="9">The sequence shown here is derived from an EMBL/GenBank/DDBJ whole genome shotgun (WGS) entry which is preliminary data.</text>
</comment>
<dbReference type="InterPro" id="IPR001958">
    <property type="entry name" value="Tet-R_TetA/multi-R_MdtG-like"/>
</dbReference>
<evidence type="ECO:0000256" key="1">
    <source>
        <dbReference type="ARBA" id="ARBA00004651"/>
    </source>
</evidence>
<dbReference type="InterPro" id="IPR005829">
    <property type="entry name" value="Sugar_transporter_CS"/>
</dbReference>
<dbReference type="Pfam" id="PF07690">
    <property type="entry name" value="MFS_1"/>
    <property type="match status" value="2"/>
</dbReference>
<dbReference type="Gene3D" id="1.20.1250.20">
    <property type="entry name" value="MFS general substrate transporter like domains"/>
    <property type="match status" value="1"/>
</dbReference>
<dbReference type="PROSITE" id="PS50850">
    <property type="entry name" value="MFS"/>
    <property type="match status" value="1"/>
</dbReference>
<reference evidence="9 10" key="1">
    <citation type="submission" date="2020-08" db="EMBL/GenBank/DDBJ databases">
        <title>Genomic Encyclopedia of Type Strains, Phase IV (KMG-IV): sequencing the most valuable type-strain genomes for metagenomic binning, comparative biology and taxonomic classification.</title>
        <authorList>
            <person name="Goeker M."/>
        </authorList>
    </citation>
    <scope>NUCLEOTIDE SEQUENCE [LARGE SCALE GENOMIC DNA]</scope>
    <source>
        <strain evidence="9 10">DSM 21458</strain>
    </source>
</reference>
<evidence type="ECO:0000313" key="9">
    <source>
        <dbReference type="EMBL" id="MBB6098767.1"/>
    </source>
</evidence>
<dbReference type="PANTHER" id="PTHR43124:SF3">
    <property type="entry name" value="CHLORAMPHENICOL EFFLUX PUMP RV0191"/>
    <property type="match status" value="1"/>
</dbReference>
<feature type="transmembrane region" description="Helical" evidence="7">
    <location>
        <begin position="202"/>
        <end position="222"/>
    </location>
</feature>
<comment type="similarity">
    <text evidence="2">Belongs to the major facilitator superfamily. TCR/Tet family.</text>
</comment>
<feature type="transmembrane region" description="Helical" evidence="7">
    <location>
        <begin position="47"/>
        <end position="68"/>
    </location>
</feature>
<accession>A0A841HZE4</accession>
<dbReference type="PRINTS" id="PR01035">
    <property type="entry name" value="TCRTETA"/>
</dbReference>
<feature type="transmembrane region" description="Helical" evidence="7">
    <location>
        <begin position="358"/>
        <end position="377"/>
    </location>
</feature>
<keyword evidence="4 7" id="KW-0812">Transmembrane</keyword>
<keyword evidence="6 7" id="KW-0472">Membrane</keyword>
<dbReference type="GO" id="GO:0005886">
    <property type="term" value="C:plasma membrane"/>
    <property type="evidence" value="ECO:0007669"/>
    <property type="project" value="UniProtKB-SubCell"/>
</dbReference>
<evidence type="ECO:0000256" key="7">
    <source>
        <dbReference type="SAM" id="Phobius"/>
    </source>
</evidence>
<evidence type="ECO:0000256" key="6">
    <source>
        <dbReference type="ARBA" id="ARBA00023136"/>
    </source>
</evidence>
<dbReference type="AlphaFoldDB" id="A0A841HZE4"/>
<feature type="transmembrane region" description="Helical" evidence="7">
    <location>
        <begin position="165"/>
        <end position="181"/>
    </location>
</feature>
<evidence type="ECO:0000313" key="10">
    <source>
        <dbReference type="Proteomes" id="UP000569951"/>
    </source>
</evidence>
<dbReference type="SUPFAM" id="SSF103473">
    <property type="entry name" value="MFS general substrate transporter"/>
    <property type="match status" value="1"/>
</dbReference>
<dbReference type="GO" id="GO:0022857">
    <property type="term" value="F:transmembrane transporter activity"/>
    <property type="evidence" value="ECO:0007669"/>
    <property type="project" value="InterPro"/>
</dbReference>
<keyword evidence="3" id="KW-1003">Cell membrane</keyword>
<dbReference type="EMBL" id="JACHHG010000007">
    <property type="protein sequence ID" value="MBB6098767.1"/>
    <property type="molecule type" value="Genomic_DNA"/>
</dbReference>
<proteinExistence type="inferred from homology"/>
<gene>
    <name evidence="9" type="ORF">HNR42_002202</name>
</gene>
<sequence length="397" mass="41282">MTRIDNSRLTLLLIASLTVMSGAIIAPGLPAMRAHFAAEPHADVLVRLVLTIVGLAIALTAPLIGWLLDRVGRRPVLIAGLVLYTLSGASGLIAQTLPQVMVGRLILGVAVAALMTAGSALASDLFHGRERARFLSQQSAFTNLGGVVFIPLAGLLATLSWRAPFIAYLLPLLLLPLTLALPRHTHVTPDPARPAQTDRIPWNAILIGYATAFLYMLVFYLIPSQLPFRLAELGANSTSSGLLLGTGTLAGGITGLAYARFAGRLVPTRAAGLGLLLLATGWFIIHLAPTLPLTLLGLIVGSIGGGITLPNINTWIAHLAPPHARGRVLAGLTSSTFLAQFLSPLAAAPLIAAGGIPHAFTFGTLLALALAATLLLLPEHVSSGRRQSGAVLEAAAD</sequence>
<feature type="transmembrane region" description="Helical" evidence="7">
    <location>
        <begin position="242"/>
        <end position="259"/>
    </location>
</feature>
<evidence type="ECO:0000256" key="4">
    <source>
        <dbReference type="ARBA" id="ARBA00022692"/>
    </source>
</evidence>
<dbReference type="PROSITE" id="PS00216">
    <property type="entry name" value="SUGAR_TRANSPORT_1"/>
    <property type="match status" value="1"/>
</dbReference>
<keyword evidence="5 7" id="KW-1133">Transmembrane helix</keyword>